<evidence type="ECO:0000313" key="7">
    <source>
        <dbReference type="EMBL" id="OHA29185.1"/>
    </source>
</evidence>
<proteinExistence type="inferred from homology"/>
<dbReference type="Gene3D" id="3.40.50.12230">
    <property type="match status" value="1"/>
</dbReference>
<dbReference type="InterPro" id="IPR005793">
    <property type="entry name" value="Formyl_trans_C"/>
</dbReference>
<evidence type="ECO:0000313" key="8">
    <source>
        <dbReference type="Proteomes" id="UP000178089"/>
    </source>
</evidence>
<comment type="caution">
    <text evidence="7">The sequence shown here is derived from an EMBL/GenBank/DDBJ whole genome shotgun (WGS) entry which is preliminary data.</text>
</comment>
<dbReference type="SUPFAM" id="SSF50486">
    <property type="entry name" value="FMT C-terminal domain-like"/>
    <property type="match status" value="1"/>
</dbReference>
<feature type="domain" description="Formyl transferase N-terminal" evidence="5">
    <location>
        <begin position="11"/>
        <end position="193"/>
    </location>
</feature>
<accession>A0A1G2MZ14</accession>
<evidence type="ECO:0000259" key="6">
    <source>
        <dbReference type="Pfam" id="PF02911"/>
    </source>
</evidence>
<dbReference type="InterPro" id="IPR002376">
    <property type="entry name" value="Formyl_transf_N"/>
</dbReference>
<evidence type="ECO:0000256" key="4">
    <source>
        <dbReference type="ARBA" id="ARBA00022917"/>
    </source>
</evidence>
<dbReference type="Pfam" id="PF02911">
    <property type="entry name" value="Formyl_trans_C"/>
    <property type="match status" value="1"/>
</dbReference>
<dbReference type="GO" id="GO:0004479">
    <property type="term" value="F:methionyl-tRNA formyltransferase activity"/>
    <property type="evidence" value="ECO:0007669"/>
    <property type="project" value="UniProtKB-EC"/>
</dbReference>
<dbReference type="PANTHER" id="PTHR11138">
    <property type="entry name" value="METHIONYL-TRNA FORMYLTRANSFERASE"/>
    <property type="match status" value="1"/>
</dbReference>
<keyword evidence="3" id="KW-0808">Transferase</keyword>
<protein>
    <recommendedName>
        <fullName evidence="2">methionyl-tRNA formyltransferase</fullName>
        <ecNumber evidence="2">2.1.2.9</ecNumber>
    </recommendedName>
</protein>
<evidence type="ECO:0000256" key="2">
    <source>
        <dbReference type="ARBA" id="ARBA00012261"/>
    </source>
</evidence>
<dbReference type="InterPro" id="IPR041711">
    <property type="entry name" value="Met-tRNA-FMT_N"/>
</dbReference>
<sequence length="304" mass="34584">MKNYQHINFAFFGSSRFSVIVLDELERLSIIPTLIITTPDKPQGRKLIPKANVVKTWALTKNIKVYDPAKIDDDFVGDLKNKYFDRLNKSENASADFFDLFIVASYGKILPEPLINLPSGKTLNIHPSLLPKYRGASPLQSAMLDDAKNTGITIMRINEKMDQGPIVTQKEITVSKWPIYEEFEELMAREGAKLLASILSDWVSGKIEEKEQDHSLASYTRKITKEDGLIDFTKDAYLNFRKIQAYHEWPGSYFFIARAGKKLRVKISVASFKDGKLLVEKVIPEGSKEMNYGDFVNGYKNQKS</sequence>
<keyword evidence="4" id="KW-0648">Protein biosynthesis</keyword>
<organism evidence="7 8">
    <name type="scientific">Candidatus Taylorbacteria bacterium RIFCSPHIGHO2_12_FULL_45_16</name>
    <dbReference type="NCBI Taxonomy" id="1802315"/>
    <lineage>
        <taxon>Bacteria</taxon>
        <taxon>Candidatus Tayloriibacteriota</taxon>
    </lineage>
</organism>
<comment type="similarity">
    <text evidence="1">Belongs to the Fmt family.</text>
</comment>
<dbReference type="SUPFAM" id="SSF53328">
    <property type="entry name" value="Formyltransferase"/>
    <property type="match status" value="1"/>
</dbReference>
<dbReference type="InterPro" id="IPR036477">
    <property type="entry name" value="Formyl_transf_N_sf"/>
</dbReference>
<dbReference type="InterPro" id="IPR011034">
    <property type="entry name" value="Formyl_transferase-like_C_sf"/>
</dbReference>
<dbReference type="EC" id="2.1.2.9" evidence="2"/>
<evidence type="ECO:0000259" key="5">
    <source>
        <dbReference type="Pfam" id="PF00551"/>
    </source>
</evidence>
<evidence type="ECO:0000256" key="1">
    <source>
        <dbReference type="ARBA" id="ARBA00010699"/>
    </source>
</evidence>
<gene>
    <name evidence="7" type="ORF">A3F51_01060</name>
</gene>
<dbReference type="STRING" id="1802315.A3F51_01060"/>
<reference evidence="7 8" key="1">
    <citation type="journal article" date="2016" name="Nat. Commun.">
        <title>Thousands of microbial genomes shed light on interconnected biogeochemical processes in an aquifer system.</title>
        <authorList>
            <person name="Anantharaman K."/>
            <person name="Brown C.T."/>
            <person name="Hug L.A."/>
            <person name="Sharon I."/>
            <person name="Castelle C.J."/>
            <person name="Probst A.J."/>
            <person name="Thomas B.C."/>
            <person name="Singh A."/>
            <person name="Wilkins M.J."/>
            <person name="Karaoz U."/>
            <person name="Brodie E.L."/>
            <person name="Williams K.H."/>
            <person name="Hubbard S.S."/>
            <person name="Banfield J.F."/>
        </authorList>
    </citation>
    <scope>NUCLEOTIDE SEQUENCE [LARGE SCALE GENOMIC DNA]</scope>
</reference>
<dbReference type="EMBL" id="MHRT01000005">
    <property type="protein sequence ID" value="OHA29185.1"/>
    <property type="molecule type" value="Genomic_DNA"/>
</dbReference>
<dbReference type="GO" id="GO:0005829">
    <property type="term" value="C:cytosol"/>
    <property type="evidence" value="ECO:0007669"/>
    <property type="project" value="TreeGrafter"/>
</dbReference>
<dbReference type="CDD" id="cd08646">
    <property type="entry name" value="FMT_core_Met-tRNA-FMT_N"/>
    <property type="match status" value="1"/>
</dbReference>
<dbReference type="Proteomes" id="UP000178089">
    <property type="component" value="Unassembled WGS sequence"/>
</dbReference>
<feature type="domain" description="Formyl transferase C-terminal" evidence="6">
    <location>
        <begin position="222"/>
        <end position="266"/>
    </location>
</feature>
<dbReference type="Pfam" id="PF00551">
    <property type="entry name" value="Formyl_trans_N"/>
    <property type="match status" value="1"/>
</dbReference>
<dbReference type="AlphaFoldDB" id="A0A1G2MZ14"/>
<evidence type="ECO:0000256" key="3">
    <source>
        <dbReference type="ARBA" id="ARBA00022679"/>
    </source>
</evidence>
<dbReference type="PANTHER" id="PTHR11138:SF5">
    <property type="entry name" value="METHIONYL-TRNA FORMYLTRANSFERASE, MITOCHONDRIAL"/>
    <property type="match status" value="1"/>
</dbReference>
<name>A0A1G2MZ14_9BACT</name>